<sequence length="403" mass="45318">MRLLRTDKLEMVEFLGQDIPPYAILSHTWGTEEVTFQDIQQGAAQSRRGYGKLAGACNVAMQDGFEFIWIDTCCIDKTSSAELSEAINSMFNWYRNTEVCYALLSDVDAQEDAFALFSNFRESRWFTRGWTLQELIAPGVVYFYDAGWEQIGSRDTLLTPIVEITGINSDCFTAGDLSQFSAAQIMSWAANRNTTRIEDMAYCLLGLFDINMPLLYGEGDRAFARLQEEILRQSEDDTLFFHEEPSLLATSPRWFSGRNNVCRSNSPDVHSRNLYITRSRIVLSFALIRVSRAQFDRECLETVFPWPAGQATCYFIALLNCRDQTGSFPVLILSEQSSGLFEKAGHVSVLIASLAPRLRRGLAVQRVSVLRSSAPTSGKGSWDWGMGNKSVRSITREVIGGRP</sequence>
<comment type="caution">
    <text evidence="2">The sequence shown here is derived from an EMBL/GenBank/DDBJ whole genome shotgun (WGS) entry which is preliminary data.</text>
</comment>
<protein>
    <submittedName>
        <fullName evidence="2">HET-domain-containing protein</fullName>
    </submittedName>
</protein>
<dbReference type="EMBL" id="MU863663">
    <property type="protein sequence ID" value="KAK4098047.1"/>
    <property type="molecule type" value="Genomic_DNA"/>
</dbReference>
<evidence type="ECO:0000259" key="1">
    <source>
        <dbReference type="Pfam" id="PF06985"/>
    </source>
</evidence>
<gene>
    <name evidence="2" type="ORF">N658DRAFT_251983</name>
</gene>
<proteinExistence type="predicted"/>
<evidence type="ECO:0000313" key="3">
    <source>
        <dbReference type="Proteomes" id="UP001305647"/>
    </source>
</evidence>
<dbReference type="PANTHER" id="PTHR10622">
    <property type="entry name" value="HET DOMAIN-CONTAINING PROTEIN"/>
    <property type="match status" value="1"/>
</dbReference>
<dbReference type="AlphaFoldDB" id="A0AAN6PZ07"/>
<keyword evidence="3" id="KW-1185">Reference proteome</keyword>
<accession>A0AAN6PZ07</accession>
<dbReference type="PANTHER" id="PTHR10622:SF10">
    <property type="entry name" value="HET DOMAIN-CONTAINING PROTEIN"/>
    <property type="match status" value="1"/>
</dbReference>
<dbReference type="Pfam" id="PF06985">
    <property type="entry name" value="HET"/>
    <property type="match status" value="1"/>
</dbReference>
<feature type="domain" description="Heterokaryon incompatibility" evidence="1">
    <location>
        <begin position="22"/>
        <end position="111"/>
    </location>
</feature>
<organism evidence="2 3">
    <name type="scientific">Parathielavia hyrcaniae</name>
    <dbReference type="NCBI Taxonomy" id="113614"/>
    <lineage>
        <taxon>Eukaryota</taxon>
        <taxon>Fungi</taxon>
        <taxon>Dikarya</taxon>
        <taxon>Ascomycota</taxon>
        <taxon>Pezizomycotina</taxon>
        <taxon>Sordariomycetes</taxon>
        <taxon>Sordariomycetidae</taxon>
        <taxon>Sordariales</taxon>
        <taxon>Chaetomiaceae</taxon>
        <taxon>Parathielavia</taxon>
    </lineage>
</organism>
<reference evidence="2" key="1">
    <citation type="journal article" date="2023" name="Mol. Phylogenet. Evol.">
        <title>Genome-scale phylogeny and comparative genomics of the fungal order Sordariales.</title>
        <authorList>
            <person name="Hensen N."/>
            <person name="Bonometti L."/>
            <person name="Westerberg I."/>
            <person name="Brannstrom I.O."/>
            <person name="Guillou S."/>
            <person name="Cros-Aarteil S."/>
            <person name="Calhoun S."/>
            <person name="Haridas S."/>
            <person name="Kuo A."/>
            <person name="Mondo S."/>
            <person name="Pangilinan J."/>
            <person name="Riley R."/>
            <person name="LaButti K."/>
            <person name="Andreopoulos B."/>
            <person name="Lipzen A."/>
            <person name="Chen C."/>
            <person name="Yan M."/>
            <person name="Daum C."/>
            <person name="Ng V."/>
            <person name="Clum A."/>
            <person name="Steindorff A."/>
            <person name="Ohm R.A."/>
            <person name="Martin F."/>
            <person name="Silar P."/>
            <person name="Natvig D.O."/>
            <person name="Lalanne C."/>
            <person name="Gautier V."/>
            <person name="Ament-Velasquez S.L."/>
            <person name="Kruys A."/>
            <person name="Hutchinson M.I."/>
            <person name="Powell A.J."/>
            <person name="Barry K."/>
            <person name="Miller A.N."/>
            <person name="Grigoriev I.V."/>
            <person name="Debuchy R."/>
            <person name="Gladieux P."/>
            <person name="Hiltunen Thoren M."/>
            <person name="Johannesson H."/>
        </authorList>
    </citation>
    <scope>NUCLEOTIDE SEQUENCE</scope>
    <source>
        <strain evidence="2">CBS 757.83</strain>
    </source>
</reference>
<name>A0AAN6PZ07_9PEZI</name>
<dbReference type="InterPro" id="IPR010730">
    <property type="entry name" value="HET"/>
</dbReference>
<evidence type="ECO:0000313" key="2">
    <source>
        <dbReference type="EMBL" id="KAK4098047.1"/>
    </source>
</evidence>
<reference evidence="2" key="2">
    <citation type="submission" date="2023-05" db="EMBL/GenBank/DDBJ databases">
        <authorList>
            <consortium name="Lawrence Berkeley National Laboratory"/>
            <person name="Steindorff A."/>
            <person name="Hensen N."/>
            <person name="Bonometti L."/>
            <person name="Westerberg I."/>
            <person name="Brannstrom I.O."/>
            <person name="Guillou S."/>
            <person name="Cros-Aarteil S."/>
            <person name="Calhoun S."/>
            <person name="Haridas S."/>
            <person name="Kuo A."/>
            <person name="Mondo S."/>
            <person name="Pangilinan J."/>
            <person name="Riley R."/>
            <person name="Labutti K."/>
            <person name="Andreopoulos B."/>
            <person name="Lipzen A."/>
            <person name="Chen C."/>
            <person name="Yanf M."/>
            <person name="Daum C."/>
            <person name="Ng V."/>
            <person name="Clum A."/>
            <person name="Ohm R."/>
            <person name="Martin F."/>
            <person name="Silar P."/>
            <person name="Natvig D."/>
            <person name="Lalanne C."/>
            <person name="Gautier V."/>
            <person name="Ament-Velasquez S.L."/>
            <person name="Kruys A."/>
            <person name="Hutchinson M.I."/>
            <person name="Powell A.J."/>
            <person name="Barry K."/>
            <person name="Miller A.N."/>
            <person name="Grigoriev I.V."/>
            <person name="Debuchy R."/>
            <person name="Gladieux P."/>
            <person name="Thoren M.H."/>
            <person name="Johannesson H."/>
        </authorList>
    </citation>
    <scope>NUCLEOTIDE SEQUENCE</scope>
    <source>
        <strain evidence="2">CBS 757.83</strain>
    </source>
</reference>
<dbReference type="Proteomes" id="UP001305647">
    <property type="component" value="Unassembled WGS sequence"/>
</dbReference>